<evidence type="ECO:0000313" key="4">
    <source>
        <dbReference type="Proteomes" id="UP000509742"/>
    </source>
</evidence>
<name>A0A6J4CZ51_9HELI</name>
<evidence type="ECO:0000313" key="3">
    <source>
        <dbReference type="Proteomes" id="UP000317935"/>
    </source>
</evidence>
<proteinExistence type="predicted"/>
<reference evidence="1 4" key="2">
    <citation type="submission" date="2020-04" db="EMBL/GenBank/DDBJ databases">
        <title>Genomic analysis of gastric non-Helicobacter pylori Helicobacters isolated in Japan.</title>
        <authorList>
            <person name="Suzuki M."/>
            <person name="Rimbara E."/>
        </authorList>
    </citation>
    <scope>NUCLEOTIDE SEQUENCE [LARGE SCALE GENOMIC DNA]</scope>
    <source>
        <strain evidence="1 4">NHP19-0020</strain>
    </source>
</reference>
<dbReference type="EMBL" id="AP023036">
    <property type="protein sequence ID" value="BCD46315.1"/>
    <property type="molecule type" value="Genomic_DNA"/>
</dbReference>
<dbReference type="SUPFAM" id="SSF53756">
    <property type="entry name" value="UDP-Glycosyltransferase/glycogen phosphorylase"/>
    <property type="match status" value="1"/>
</dbReference>
<sequence length="369" mass="42213">MIWLDIIDPKYVLFFKELLPLLQTEVLITTRSSPNYQETCALLDLYNMPYLCFGGRGESLEQKYIERLRRSRWFLKLFAKKRPDLLLVGASVEAVQSAFALQIPIAYFLDTPSLGSKPNNKQTIMPPTKLAKLSAPLADVIFAPFIVPLEAYKLAGAQEVIFYPFIDPVLWLKEPSEIDFRKTCGLNCKRPTLLLRQEEQAHYVFTPTTLFYESIPVLNELDVNLVILPRYSAKPLKKAFNHLKNVIILEQKFSASNLYAHSDIMLGGGGTMNLESCYCGLPTLSLRSLWLYHDHYLLKHQLMAHAKTLPEVLHFVQNALLPYQNQDVNTVRKSIQAKNHARAKKVFIKGAVNFDFLFKAPLLAQYFGR</sequence>
<dbReference type="Pfam" id="PF04007">
    <property type="entry name" value="DUF354"/>
    <property type="match status" value="1"/>
</dbReference>
<evidence type="ECO:0000313" key="1">
    <source>
        <dbReference type="EMBL" id="BCD46315.1"/>
    </source>
</evidence>
<dbReference type="PANTHER" id="PTHR39662">
    <property type="entry name" value="DUF354 DOMAIN-CONTAINING PROTEIN-RELATED"/>
    <property type="match status" value="1"/>
</dbReference>
<dbReference type="PANTHER" id="PTHR39662:SF1">
    <property type="entry name" value="DUF354 DOMAIN-CONTAINING PROTEIN"/>
    <property type="match status" value="1"/>
</dbReference>
<dbReference type="Proteomes" id="UP000509742">
    <property type="component" value="Chromosome"/>
</dbReference>
<dbReference type="PIRSF" id="PIRSF005357">
    <property type="entry name" value="UCP005357"/>
    <property type="match status" value="1"/>
</dbReference>
<evidence type="ECO:0008006" key="5">
    <source>
        <dbReference type="Google" id="ProtNLM"/>
    </source>
</evidence>
<gene>
    <name evidence="1" type="ORF">NHP190020_13540</name>
    <name evidence="2" type="ORF">SNTW_12960</name>
</gene>
<keyword evidence="4" id="KW-1185">Reference proteome</keyword>
<dbReference type="RefSeq" id="WP_050780196.1">
    <property type="nucleotide sequence ID" value="NZ_AP019774.1"/>
</dbReference>
<dbReference type="Proteomes" id="UP000317935">
    <property type="component" value="Chromosome"/>
</dbReference>
<organism evidence="2 3">
    <name type="scientific">Helicobacter suis</name>
    <dbReference type="NCBI Taxonomy" id="104628"/>
    <lineage>
        <taxon>Bacteria</taxon>
        <taxon>Pseudomonadati</taxon>
        <taxon>Campylobacterota</taxon>
        <taxon>Epsilonproteobacteria</taxon>
        <taxon>Campylobacterales</taxon>
        <taxon>Helicobacteraceae</taxon>
        <taxon>Helicobacter</taxon>
    </lineage>
</organism>
<reference evidence="2 3" key="1">
    <citation type="submission" date="2019-06" db="EMBL/GenBank/DDBJ databases">
        <title>Complete genome sequence of Helicobacter suis SNTW101c.</title>
        <authorList>
            <person name="Rimbara E."/>
            <person name="Suzuki M."/>
            <person name="Matsui H."/>
            <person name="Nakamura M."/>
            <person name="Mori S."/>
            <person name="Shibayama K."/>
        </authorList>
    </citation>
    <scope>NUCLEOTIDE SEQUENCE [LARGE SCALE GENOMIC DNA]</scope>
    <source>
        <strain evidence="2 3">SNTW101c</strain>
    </source>
</reference>
<evidence type="ECO:0000313" key="2">
    <source>
        <dbReference type="EMBL" id="BCD70651.1"/>
    </source>
</evidence>
<dbReference type="GeneID" id="56929099"/>
<dbReference type="Gene3D" id="3.40.50.2000">
    <property type="entry name" value="Glycogen Phosphorylase B"/>
    <property type="match status" value="1"/>
</dbReference>
<dbReference type="EMBL" id="AP019774">
    <property type="protein sequence ID" value="BCD70651.1"/>
    <property type="molecule type" value="Genomic_DNA"/>
</dbReference>
<protein>
    <recommendedName>
        <fullName evidence="5">DUF354 domain-containing protein</fullName>
    </recommendedName>
</protein>
<dbReference type="AlphaFoldDB" id="A0A6J4CZ51"/>
<accession>A0A6J4CZ51</accession>
<dbReference type="InterPro" id="IPR007152">
    <property type="entry name" value="DUF354"/>
</dbReference>